<evidence type="ECO:0000259" key="1">
    <source>
        <dbReference type="PROSITE" id="PS50893"/>
    </source>
</evidence>
<dbReference type="GO" id="GO:0015421">
    <property type="term" value="F:ABC-type oligopeptide transporter activity"/>
    <property type="evidence" value="ECO:0007669"/>
    <property type="project" value="TreeGrafter"/>
</dbReference>
<accession>A0A9D1DAX6</accession>
<keyword evidence="2" id="KW-0067">ATP-binding</keyword>
<dbReference type="PROSITE" id="PS50893">
    <property type="entry name" value="ABC_TRANSPORTER_2"/>
    <property type="match status" value="1"/>
</dbReference>
<dbReference type="InterPro" id="IPR027417">
    <property type="entry name" value="P-loop_NTPase"/>
</dbReference>
<dbReference type="InterPro" id="IPR003439">
    <property type="entry name" value="ABC_transporter-like_ATP-bd"/>
</dbReference>
<dbReference type="GO" id="GO:0005524">
    <property type="term" value="F:ATP binding"/>
    <property type="evidence" value="ECO:0007669"/>
    <property type="project" value="UniProtKB-KW"/>
</dbReference>
<dbReference type="AlphaFoldDB" id="A0A9D1DAX6"/>
<dbReference type="Proteomes" id="UP000824179">
    <property type="component" value="Unassembled WGS sequence"/>
</dbReference>
<dbReference type="PANTHER" id="PTHR43394:SF1">
    <property type="entry name" value="ATP-BINDING CASSETTE SUB-FAMILY B MEMBER 10, MITOCHONDRIAL"/>
    <property type="match status" value="1"/>
</dbReference>
<organism evidence="2 3">
    <name type="scientific">Candidatus Coproplasma stercoripullorum</name>
    <dbReference type="NCBI Taxonomy" id="2840751"/>
    <lineage>
        <taxon>Bacteria</taxon>
        <taxon>Bacillati</taxon>
        <taxon>Bacillota</taxon>
        <taxon>Clostridia</taxon>
        <taxon>Eubacteriales</taxon>
        <taxon>Candidatus Coproplasma</taxon>
    </lineage>
</organism>
<feature type="domain" description="ABC transporter" evidence="1">
    <location>
        <begin position="3"/>
        <end position="181"/>
    </location>
</feature>
<dbReference type="PANTHER" id="PTHR43394">
    <property type="entry name" value="ATP-DEPENDENT PERMEASE MDL1, MITOCHONDRIAL"/>
    <property type="match status" value="1"/>
</dbReference>
<keyword evidence="2" id="KW-0547">Nucleotide-binding</keyword>
<dbReference type="EMBL" id="DVHB01000076">
    <property type="protein sequence ID" value="HIR39617.1"/>
    <property type="molecule type" value="Genomic_DNA"/>
</dbReference>
<comment type="caution">
    <text evidence="2">The sequence shown here is derived from an EMBL/GenBank/DDBJ whole genome shotgun (WGS) entry which is preliminary data.</text>
</comment>
<gene>
    <name evidence="2" type="ORF">IAB90_04450</name>
</gene>
<name>A0A9D1DAX6_9FIRM</name>
<reference evidence="2" key="1">
    <citation type="submission" date="2020-10" db="EMBL/GenBank/DDBJ databases">
        <authorList>
            <person name="Gilroy R."/>
        </authorList>
    </citation>
    <scope>NUCLEOTIDE SEQUENCE</scope>
    <source>
        <strain evidence="2">ChiW25-3613</strain>
    </source>
</reference>
<dbReference type="GO" id="GO:0016887">
    <property type="term" value="F:ATP hydrolysis activity"/>
    <property type="evidence" value="ECO:0007669"/>
    <property type="project" value="InterPro"/>
</dbReference>
<reference evidence="2" key="2">
    <citation type="journal article" date="2021" name="PeerJ">
        <title>Extensive microbial diversity within the chicken gut microbiome revealed by metagenomics and culture.</title>
        <authorList>
            <person name="Gilroy R."/>
            <person name="Ravi A."/>
            <person name="Getino M."/>
            <person name="Pursley I."/>
            <person name="Horton D.L."/>
            <person name="Alikhan N.F."/>
            <person name="Baker D."/>
            <person name="Gharbi K."/>
            <person name="Hall N."/>
            <person name="Watson M."/>
            <person name="Adriaenssens E.M."/>
            <person name="Foster-Nyarko E."/>
            <person name="Jarju S."/>
            <person name="Secka A."/>
            <person name="Antonio M."/>
            <person name="Oren A."/>
            <person name="Chaudhuri R.R."/>
            <person name="La Ragione R."/>
            <person name="Hildebrand F."/>
            <person name="Pallen M.J."/>
        </authorList>
    </citation>
    <scope>NUCLEOTIDE SEQUENCE</scope>
    <source>
        <strain evidence="2">ChiW25-3613</strain>
    </source>
</reference>
<protein>
    <submittedName>
        <fullName evidence="2">ABC transporter ATP-binding protein</fullName>
    </submittedName>
</protein>
<dbReference type="InterPro" id="IPR017871">
    <property type="entry name" value="ABC_transporter-like_CS"/>
</dbReference>
<evidence type="ECO:0000313" key="2">
    <source>
        <dbReference type="EMBL" id="HIR39617.1"/>
    </source>
</evidence>
<sequence>MLLNGINVKKYRYDEYMNIFSVVFQDFKLFALPLGENVACRTNYDSALAEDCLIKSGFGERLKELPAGLDTYLYKDYDSSGVDVSGGEAQKIAIARSLYKDAPFIILDEPTAALDAVAEAEIYSKFDEIAGDKTAIYISHRLSSCKFCDEIAVFDGGAVVQYGSHEQLVADETGKYFVLWHAQAQYYAAPPA</sequence>
<dbReference type="InterPro" id="IPR039421">
    <property type="entry name" value="Type_1_exporter"/>
</dbReference>
<dbReference type="PROSITE" id="PS00211">
    <property type="entry name" value="ABC_TRANSPORTER_1"/>
    <property type="match status" value="1"/>
</dbReference>
<dbReference type="Pfam" id="PF00005">
    <property type="entry name" value="ABC_tran"/>
    <property type="match status" value="1"/>
</dbReference>
<dbReference type="SUPFAM" id="SSF52540">
    <property type="entry name" value="P-loop containing nucleoside triphosphate hydrolases"/>
    <property type="match status" value="1"/>
</dbReference>
<evidence type="ECO:0000313" key="3">
    <source>
        <dbReference type="Proteomes" id="UP000824179"/>
    </source>
</evidence>
<dbReference type="Gene3D" id="3.40.50.300">
    <property type="entry name" value="P-loop containing nucleotide triphosphate hydrolases"/>
    <property type="match status" value="1"/>
</dbReference>
<proteinExistence type="predicted"/>